<evidence type="ECO:0000313" key="2">
    <source>
        <dbReference type="EMBL" id="HIS75764.1"/>
    </source>
</evidence>
<dbReference type="Proteomes" id="UP000824002">
    <property type="component" value="Unassembled WGS sequence"/>
</dbReference>
<gene>
    <name evidence="2" type="ORF">IAB51_03040</name>
</gene>
<keyword evidence="1" id="KW-0812">Transmembrane</keyword>
<protein>
    <submittedName>
        <fullName evidence="2">Uncharacterized protein</fullName>
    </submittedName>
</protein>
<accession>A0A9D1FLH0</accession>
<evidence type="ECO:0000313" key="3">
    <source>
        <dbReference type="Proteomes" id="UP000824002"/>
    </source>
</evidence>
<dbReference type="AlphaFoldDB" id="A0A9D1FLH0"/>
<keyword evidence="1" id="KW-0472">Membrane</keyword>
<proteinExistence type="predicted"/>
<keyword evidence="1" id="KW-1133">Transmembrane helix</keyword>
<organism evidence="2 3">
    <name type="scientific">Candidatus Merdivicinus excrementipullorum</name>
    <dbReference type="NCBI Taxonomy" id="2840867"/>
    <lineage>
        <taxon>Bacteria</taxon>
        <taxon>Bacillati</taxon>
        <taxon>Bacillota</taxon>
        <taxon>Clostridia</taxon>
        <taxon>Eubacteriales</taxon>
        <taxon>Oscillospiraceae</taxon>
        <taxon>Oscillospiraceae incertae sedis</taxon>
        <taxon>Candidatus Merdivicinus</taxon>
    </lineage>
</organism>
<reference evidence="2" key="1">
    <citation type="submission" date="2020-10" db="EMBL/GenBank/DDBJ databases">
        <authorList>
            <person name="Gilroy R."/>
        </authorList>
    </citation>
    <scope>NUCLEOTIDE SEQUENCE</scope>
    <source>
        <strain evidence="2">CHK199-13235</strain>
    </source>
</reference>
<name>A0A9D1FLH0_9FIRM</name>
<sequence length="58" mass="6475">MKSNRNCSGDGGMTVMSVISLVLGMLTLIMGGAYLINHFLTERAYRNKWKDYEDCGVL</sequence>
<reference evidence="2" key="2">
    <citation type="journal article" date="2021" name="PeerJ">
        <title>Extensive microbial diversity within the chicken gut microbiome revealed by metagenomics and culture.</title>
        <authorList>
            <person name="Gilroy R."/>
            <person name="Ravi A."/>
            <person name="Getino M."/>
            <person name="Pursley I."/>
            <person name="Horton D.L."/>
            <person name="Alikhan N.F."/>
            <person name="Baker D."/>
            <person name="Gharbi K."/>
            <person name="Hall N."/>
            <person name="Watson M."/>
            <person name="Adriaenssens E.M."/>
            <person name="Foster-Nyarko E."/>
            <person name="Jarju S."/>
            <person name="Secka A."/>
            <person name="Antonio M."/>
            <person name="Oren A."/>
            <person name="Chaudhuri R.R."/>
            <person name="La Ragione R."/>
            <person name="Hildebrand F."/>
            <person name="Pallen M.J."/>
        </authorList>
    </citation>
    <scope>NUCLEOTIDE SEQUENCE</scope>
    <source>
        <strain evidence="2">CHK199-13235</strain>
    </source>
</reference>
<comment type="caution">
    <text evidence="2">The sequence shown here is derived from an EMBL/GenBank/DDBJ whole genome shotgun (WGS) entry which is preliminary data.</text>
</comment>
<feature type="transmembrane region" description="Helical" evidence="1">
    <location>
        <begin position="12"/>
        <end position="36"/>
    </location>
</feature>
<dbReference type="EMBL" id="DVJP01000025">
    <property type="protein sequence ID" value="HIS75764.1"/>
    <property type="molecule type" value="Genomic_DNA"/>
</dbReference>
<evidence type="ECO:0000256" key="1">
    <source>
        <dbReference type="SAM" id="Phobius"/>
    </source>
</evidence>